<dbReference type="AlphaFoldDB" id="A0A1I6M494"/>
<dbReference type="Proteomes" id="UP000199062">
    <property type="component" value="Unassembled WGS sequence"/>
</dbReference>
<dbReference type="EMBL" id="FOZK01000004">
    <property type="protein sequence ID" value="SFS10557.1"/>
    <property type="molecule type" value="Genomic_DNA"/>
</dbReference>
<evidence type="ECO:0000313" key="3">
    <source>
        <dbReference type="Proteomes" id="UP000199062"/>
    </source>
</evidence>
<sequence>MDGILLEYDARVDQYYVDMPLDGSSDVGRAVVVAIGEILDQDPVSLPPLGEVIDTESLTAVFDGRSAESESDASVSFDYSGFAVTVHCSGRITFDERR</sequence>
<dbReference type="RefSeq" id="WP_089818563.1">
    <property type="nucleotide sequence ID" value="NZ_FOZK01000004.1"/>
</dbReference>
<accession>A0A1I6M494</accession>
<protein>
    <recommendedName>
        <fullName evidence="1">Halobacterial output domain-containing protein</fullName>
    </recommendedName>
</protein>
<evidence type="ECO:0000259" key="1">
    <source>
        <dbReference type="Pfam" id="PF18545"/>
    </source>
</evidence>
<feature type="domain" description="Halobacterial output" evidence="1">
    <location>
        <begin position="28"/>
        <end position="95"/>
    </location>
</feature>
<organism evidence="2 3">
    <name type="scientific">Halomicrobium zhouii</name>
    <dbReference type="NCBI Taxonomy" id="767519"/>
    <lineage>
        <taxon>Archaea</taxon>
        <taxon>Methanobacteriati</taxon>
        <taxon>Methanobacteriota</taxon>
        <taxon>Stenosarchaea group</taxon>
        <taxon>Halobacteria</taxon>
        <taxon>Halobacteriales</taxon>
        <taxon>Haloarculaceae</taxon>
        <taxon>Halomicrobium</taxon>
    </lineage>
</organism>
<gene>
    <name evidence="2" type="ORF">SAMN05216559_3757</name>
</gene>
<name>A0A1I6M494_9EURY</name>
<dbReference type="Pfam" id="PF18545">
    <property type="entry name" value="HalOD1"/>
    <property type="match status" value="1"/>
</dbReference>
<dbReference type="OrthoDB" id="271604at2157"/>
<evidence type="ECO:0000313" key="2">
    <source>
        <dbReference type="EMBL" id="SFS10557.1"/>
    </source>
</evidence>
<dbReference type="InterPro" id="IPR040624">
    <property type="entry name" value="HalOD1"/>
</dbReference>
<keyword evidence="3" id="KW-1185">Reference proteome</keyword>
<proteinExistence type="predicted"/>
<reference evidence="2 3" key="1">
    <citation type="submission" date="2016-10" db="EMBL/GenBank/DDBJ databases">
        <authorList>
            <person name="de Groot N.N."/>
        </authorList>
    </citation>
    <scope>NUCLEOTIDE SEQUENCE [LARGE SCALE GENOMIC DNA]</scope>
    <source>
        <strain evidence="2 3">CGMCC 1.10457</strain>
    </source>
</reference>